<dbReference type="AlphaFoldDB" id="A0A1G1WRA1"/>
<name>A0A1G1WRA1_9BACT</name>
<proteinExistence type="predicted"/>
<organism evidence="1 2">
    <name type="scientific">Candidatus Woykebacteria bacterium RIFCSPHIGHO2_02_FULL_43_16b</name>
    <dbReference type="NCBI Taxonomy" id="1802601"/>
    <lineage>
        <taxon>Bacteria</taxon>
        <taxon>Candidatus Woykeibacteriota</taxon>
    </lineage>
</organism>
<protein>
    <submittedName>
        <fullName evidence="1">Uncharacterized protein</fullName>
    </submittedName>
</protein>
<dbReference type="Proteomes" id="UP000177821">
    <property type="component" value="Unassembled WGS sequence"/>
</dbReference>
<comment type="caution">
    <text evidence="1">The sequence shown here is derived from an EMBL/GenBank/DDBJ whole genome shotgun (WGS) entry which is preliminary data.</text>
</comment>
<sequence>MVSNSGRTPIEVLAERGRGAHAFYLGLVNDPETLDLRRKRLLGAITDFLRTGWLIDSEENFLWAVPEEEFASACKELGLDEMSIRKVRDFRGSGS</sequence>
<reference evidence="1 2" key="1">
    <citation type="journal article" date="2016" name="Nat. Commun.">
        <title>Thousands of microbial genomes shed light on interconnected biogeochemical processes in an aquifer system.</title>
        <authorList>
            <person name="Anantharaman K."/>
            <person name="Brown C.T."/>
            <person name="Hug L.A."/>
            <person name="Sharon I."/>
            <person name="Castelle C.J."/>
            <person name="Probst A.J."/>
            <person name="Thomas B.C."/>
            <person name="Singh A."/>
            <person name="Wilkins M.J."/>
            <person name="Karaoz U."/>
            <person name="Brodie E.L."/>
            <person name="Williams K.H."/>
            <person name="Hubbard S.S."/>
            <person name="Banfield J.F."/>
        </authorList>
    </citation>
    <scope>NUCLEOTIDE SEQUENCE [LARGE SCALE GENOMIC DNA]</scope>
</reference>
<evidence type="ECO:0000313" key="2">
    <source>
        <dbReference type="Proteomes" id="UP000177821"/>
    </source>
</evidence>
<gene>
    <name evidence="1" type="ORF">A3J50_00310</name>
</gene>
<accession>A0A1G1WRA1</accession>
<dbReference type="EMBL" id="MHCX01000015">
    <property type="protein sequence ID" value="OGY29717.1"/>
    <property type="molecule type" value="Genomic_DNA"/>
</dbReference>
<evidence type="ECO:0000313" key="1">
    <source>
        <dbReference type="EMBL" id="OGY29717.1"/>
    </source>
</evidence>